<dbReference type="Proteomes" id="UP000184097">
    <property type="component" value="Unassembled WGS sequence"/>
</dbReference>
<sequence length="156" mass="17577">MKIKKIIEYTGAVLTSTWLADFFLNYYSAYVLLVLLMVIDYISGMLASYKEAIDNPNDPNYGWSSKKGLNGIIKKIGYLLTNIVALCMDYILRTFSGELGIEVKSSTTIALVVLVWFILNELLSITENTARLGVPVPKFLLNILSDLRQNLDDKKK</sequence>
<dbReference type="NCBIfam" id="TIGR01593">
    <property type="entry name" value="holin_tox_secr"/>
    <property type="match status" value="1"/>
</dbReference>
<evidence type="ECO:0000313" key="6">
    <source>
        <dbReference type="EMBL" id="SHN61992.1"/>
    </source>
</evidence>
<reference evidence="6" key="1">
    <citation type="submission" date="2016-12" db="EMBL/GenBank/DDBJ databases">
        <authorList>
            <person name="Song W.-J."/>
            <person name="Kurnit D.M."/>
        </authorList>
    </citation>
    <scope>NUCLEOTIDE SEQUENCE [LARGE SCALE GENOMIC DNA]</scope>
    <source>
        <strain evidence="6">DSM 14810</strain>
    </source>
</reference>
<keyword evidence="3 5" id="KW-1133">Transmembrane helix</keyword>
<comment type="subcellular location">
    <subcellularLocation>
        <location evidence="1">Membrane</location>
        <topology evidence="1">Multi-pass membrane protein</topology>
    </subcellularLocation>
</comment>
<gene>
    <name evidence="6" type="ORF">SAMN02745247_02444</name>
</gene>
<evidence type="ECO:0000256" key="3">
    <source>
        <dbReference type="ARBA" id="ARBA00022989"/>
    </source>
</evidence>
<proteinExistence type="predicted"/>
<accession>A0A1M7SU61</accession>
<evidence type="ECO:0000256" key="4">
    <source>
        <dbReference type="ARBA" id="ARBA00023136"/>
    </source>
</evidence>
<organism evidence="6">
    <name type="scientific">Butyrivibrio hungatei DSM 14810</name>
    <dbReference type="NCBI Taxonomy" id="1121132"/>
    <lineage>
        <taxon>Bacteria</taxon>
        <taxon>Bacillati</taxon>
        <taxon>Bacillota</taxon>
        <taxon>Clostridia</taxon>
        <taxon>Lachnospirales</taxon>
        <taxon>Lachnospiraceae</taxon>
        <taxon>Butyrivibrio</taxon>
    </lineage>
</organism>
<feature type="transmembrane region" description="Helical" evidence="5">
    <location>
        <begin position="24"/>
        <end position="42"/>
    </location>
</feature>
<dbReference type="RefSeq" id="WP_072704560.1">
    <property type="nucleotide sequence ID" value="NZ_FRDH01000010.1"/>
</dbReference>
<protein>
    <submittedName>
        <fullName evidence="6">Toxin secretion/phage lysis holin</fullName>
    </submittedName>
</protein>
<dbReference type="GO" id="GO:0016020">
    <property type="term" value="C:membrane"/>
    <property type="evidence" value="ECO:0007669"/>
    <property type="project" value="UniProtKB-SubCell"/>
</dbReference>
<dbReference type="AlphaFoldDB" id="A0A1M7SU61"/>
<evidence type="ECO:0000256" key="2">
    <source>
        <dbReference type="ARBA" id="ARBA00022692"/>
    </source>
</evidence>
<keyword evidence="4 5" id="KW-0472">Membrane</keyword>
<dbReference type="EMBL" id="FRDH01000010">
    <property type="protein sequence ID" value="SHN61992.1"/>
    <property type="molecule type" value="Genomic_DNA"/>
</dbReference>
<evidence type="ECO:0000256" key="5">
    <source>
        <dbReference type="SAM" id="Phobius"/>
    </source>
</evidence>
<name>A0A1M7SU61_9FIRM</name>
<evidence type="ECO:0000256" key="1">
    <source>
        <dbReference type="ARBA" id="ARBA00004141"/>
    </source>
</evidence>
<dbReference type="InterPro" id="IPR006480">
    <property type="entry name" value="Phage_holin_4_1"/>
</dbReference>
<dbReference type="Pfam" id="PF05105">
    <property type="entry name" value="Phage_holin_4_1"/>
    <property type="match status" value="1"/>
</dbReference>
<keyword evidence="2 5" id="KW-0812">Transmembrane</keyword>